<dbReference type="GO" id="GO:0006355">
    <property type="term" value="P:regulation of DNA-templated transcription"/>
    <property type="evidence" value="ECO:0007669"/>
    <property type="project" value="InterPro"/>
</dbReference>
<gene>
    <name evidence="1" type="ORF">SAMN04488509_11621</name>
</gene>
<accession>A0A1G6ZVY4</accession>
<keyword evidence="2" id="KW-1185">Reference proteome</keyword>
<dbReference type="InterPro" id="IPR010985">
    <property type="entry name" value="Ribbon_hlx_hlx"/>
</dbReference>
<reference evidence="1 2" key="1">
    <citation type="submission" date="2016-10" db="EMBL/GenBank/DDBJ databases">
        <authorList>
            <person name="de Groot N.N."/>
        </authorList>
    </citation>
    <scope>NUCLEOTIDE SEQUENCE [LARGE SCALE GENOMIC DNA]</scope>
    <source>
        <strain evidence="1 2">DSM 16957</strain>
    </source>
</reference>
<dbReference type="Proteomes" id="UP000199603">
    <property type="component" value="Unassembled WGS sequence"/>
</dbReference>
<protein>
    <submittedName>
        <fullName evidence="1">Uncharacterized protein</fullName>
    </submittedName>
</protein>
<dbReference type="RefSeq" id="WP_091245492.1">
    <property type="nucleotide sequence ID" value="NZ_FNAG01000016.1"/>
</dbReference>
<proteinExistence type="predicted"/>
<sequence>MPDLLVKDIDSEIADRIKRMARDRGWPINDVVLSLLRQALGMEKPEPPLPGDIARLTGTWEDEESRALKEAIEALRKLG</sequence>
<name>A0A1G6ZVY4_9GAMM</name>
<dbReference type="SUPFAM" id="SSF47598">
    <property type="entry name" value="Ribbon-helix-helix"/>
    <property type="match status" value="1"/>
</dbReference>
<dbReference type="EMBL" id="FNAG01000016">
    <property type="protein sequence ID" value="SDE06680.1"/>
    <property type="molecule type" value="Genomic_DNA"/>
</dbReference>
<dbReference type="OrthoDB" id="5966436at2"/>
<evidence type="ECO:0000313" key="2">
    <source>
        <dbReference type="Proteomes" id="UP000199603"/>
    </source>
</evidence>
<dbReference type="AlphaFoldDB" id="A0A1G6ZVY4"/>
<organism evidence="1 2">
    <name type="scientific">Aquimonas voraii</name>
    <dbReference type="NCBI Taxonomy" id="265719"/>
    <lineage>
        <taxon>Bacteria</taxon>
        <taxon>Pseudomonadati</taxon>
        <taxon>Pseudomonadota</taxon>
        <taxon>Gammaproteobacteria</taxon>
        <taxon>Lysobacterales</taxon>
        <taxon>Lysobacteraceae</taxon>
        <taxon>Aquimonas</taxon>
    </lineage>
</organism>
<evidence type="ECO:0000313" key="1">
    <source>
        <dbReference type="EMBL" id="SDE06680.1"/>
    </source>
</evidence>